<feature type="region of interest" description="Disordered" evidence="1">
    <location>
        <begin position="163"/>
        <end position="188"/>
    </location>
</feature>
<reference evidence="4" key="1">
    <citation type="submission" date="2017-02" db="EMBL/GenBank/DDBJ databases">
        <authorList>
            <person name="Varghese N."/>
            <person name="Submissions S."/>
        </authorList>
    </citation>
    <scope>NUCLEOTIDE SEQUENCE [LARGE SCALE GENOMIC DNA]</scope>
    <source>
        <strain evidence="4">VKM Ac-2052</strain>
    </source>
</reference>
<evidence type="ECO:0000256" key="1">
    <source>
        <dbReference type="SAM" id="MobiDB-lite"/>
    </source>
</evidence>
<sequence>MVGMPSLQFRYPVPEEYVHKRARDEVFPTDLVSVGGDEMWAGVSWPSSHCFYRSAECGIDSYLVLETLRQLTILACHLHYGVDTSAHFVMSGLGVKFAQAAATGLPHPANVVVRLRGDRVRRTPAGALRGVRIKAEFYVGSMLFATGHGDALIVNERAYSKLRNGQTEKRHGGAPRYPGATVDPRSVGHSSESDVVLSATHTADIFTLSLDLNNVILFDHPLDHIAGMIPAEATRQVVRLLRAEPDAELTSAEFHYAAALEFDGEVTIHVELDGDRAAVRFIQADKLAVSGEVTFAHSARAGNVTESDDQATRVRFQSDRPELPLEERMSTSHEFAATDLLVL</sequence>
<feature type="domain" description="A-factor biosynthesis hotdog" evidence="2">
    <location>
        <begin position="187"/>
        <end position="243"/>
    </location>
</feature>
<evidence type="ECO:0000313" key="4">
    <source>
        <dbReference type="Proteomes" id="UP000189735"/>
    </source>
</evidence>
<evidence type="ECO:0000313" key="3">
    <source>
        <dbReference type="EMBL" id="SKA94111.1"/>
    </source>
</evidence>
<organism evidence="3 4">
    <name type="scientific">Agreia bicolorata</name>
    <dbReference type="NCBI Taxonomy" id="110935"/>
    <lineage>
        <taxon>Bacteria</taxon>
        <taxon>Bacillati</taxon>
        <taxon>Actinomycetota</taxon>
        <taxon>Actinomycetes</taxon>
        <taxon>Micrococcales</taxon>
        <taxon>Microbacteriaceae</taxon>
        <taxon>Agreia</taxon>
    </lineage>
</organism>
<name>A0A1T4XYK2_9MICO</name>
<dbReference type="InterPro" id="IPR005509">
    <property type="entry name" value="AfsA_hotdog_dom"/>
</dbReference>
<dbReference type="Proteomes" id="UP000189735">
    <property type="component" value="Unassembled WGS sequence"/>
</dbReference>
<evidence type="ECO:0000259" key="2">
    <source>
        <dbReference type="Pfam" id="PF03756"/>
    </source>
</evidence>
<dbReference type="Pfam" id="PF03756">
    <property type="entry name" value="AfsA"/>
    <property type="match status" value="2"/>
</dbReference>
<protein>
    <submittedName>
        <fullName evidence="3">A-factor biosynthesis hotdog domain-containing protein</fullName>
    </submittedName>
</protein>
<proteinExistence type="predicted"/>
<accession>A0A1T4XYK2</accession>
<gene>
    <name evidence="3" type="ORF">SAMN06295879_1893</name>
</gene>
<feature type="domain" description="A-factor biosynthesis hotdog" evidence="2">
    <location>
        <begin position="17"/>
        <end position="149"/>
    </location>
</feature>
<dbReference type="AlphaFoldDB" id="A0A1T4XYK2"/>
<dbReference type="EMBL" id="FUYG01000004">
    <property type="protein sequence ID" value="SKA94111.1"/>
    <property type="molecule type" value="Genomic_DNA"/>
</dbReference>